<evidence type="ECO:0000256" key="2">
    <source>
        <dbReference type="ARBA" id="ARBA00022741"/>
    </source>
</evidence>
<dbReference type="InterPro" id="IPR027417">
    <property type="entry name" value="P-loop_NTPase"/>
</dbReference>
<dbReference type="InterPro" id="IPR003593">
    <property type="entry name" value="AAA+_ATPase"/>
</dbReference>
<accession>A0AA46E084</accession>
<evidence type="ECO:0000256" key="3">
    <source>
        <dbReference type="ARBA" id="ARBA00022840"/>
    </source>
</evidence>
<name>A0AA46E084_9FUSO</name>
<dbReference type="GO" id="GO:0016887">
    <property type="term" value="F:ATP hydrolysis activity"/>
    <property type="evidence" value="ECO:0007669"/>
    <property type="project" value="InterPro"/>
</dbReference>
<dbReference type="PROSITE" id="PS50893">
    <property type="entry name" value="ABC_TRANSPORTER_2"/>
    <property type="match status" value="1"/>
</dbReference>
<evidence type="ECO:0000256" key="1">
    <source>
        <dbReference type="ARBA" id="ARBA00022448"/>
    </source>
</evidence>
<dbReference type="PROSITE" id="PS00211">
    <property type="entry name" value="ABC_TRANSPORTER_1"/>
    <property type="match status" value="1"/>
</dbReference>
<gene>
    <name evidence="5" type="ORF">EV215_0175</name>
</gene>
<keyword evidence="2" id="KW-0547">Nucleotide-binding</keyword>
<proteinExistence type="predicted"/>
<dbReference type="Proteomes" id="UP000294678">
    <property type="component" value="Unassembled WGS sequence"/>
</dbReference>
<evidence type="ECO:0000313" key="6">
    <source>
        <dbReference type="Proteomes" id="UP000294678"/>
    </source>
</evidence>
<dbReference type="SMART" id="SM00382">
    <property type="entry name" value="AAA"/>
    <property type="match status" value="1"/>
</dbReference>
<organism evidence="5 6">
    <name type="scientific">Hypnocyclicus thermotrophus</name>
    <dbReference type="NCBI Taxonomy" id="1627895"/>
    <lineage>
        <taxon>Bacteria</taxon>
        <taxon>Fusobacteriati</taxon>
        <taxon>Fusobacteriota</taxon>
        <taxon>Fusobacteriia</taxon>
        <taxon>Fusobacteriales</taxon>
        <taxon>Fusobacteriaceae</taxon>
        <taxon>Hypnocyclicus</taxon>
    </lineage>
</organism>
<feature type="domain" description="ABC transporter" evidence="4">
    <location>
        <begin position="4"/>
        <end position="224"/>
    </location>
</feature>
<keyword evidence="6" id="KW-1185">Reference proteome</keyword>
<keyword evidence="1" id="KW-0813">Transport</keyword>
<dbReference type="RefSeq" id="WP_134111972.1">
    <property type="nucleotide sequence ID" value="NZ_SOBG01000001.1"/>
</dbReference>
<dbReference type="Gene3D" id="3.40.50.300">
    <property type="entry name" value="P-loop containing nucleotide triphosphate hydrolases"/>
    <property type="match status" value="1"/>
</dbReference>
<dbReference type="EMBL" id="SOBG01000001">
    <property type="protein sequence ID" value="TDT72374.1"/>
    <property type="molecule type" value="Genomic_DNA"/>
</dbReference>
<dbReference type="GO" id="GO:0022857">
    <property type="term" value="F:transmembrane transporter activity"/>
    <property type="evidence" value="ECO:0007669"/>
    <property type="project" value="TreeGrafter"/>
</dbReference>
<reference evidence="5 6" key="1">
    <citation type="submission" date="2019-03" db="EMBL/GenBank/DDBJ databases">
        <title>Genomic Encyclopedia of Type Strains, Phase IV (KMG-IV): sequencing the most valuable type-strain genomes for metagenomic binning, comparative biology and taxonomic classification.</title>
        <authorList>
            <person name="Goeker M."/>
        </authorList>
    </citation>
    <scope>NUCLEOTIDE SEQUENCE [LARGE SCALE GENOMIC DNA]</scope>
    <source>
        <strain evidence="5 6">DSM 100055</strain>
    </source>
</reference>
<dbReference type="InterPro" id="IPR017871">
    <property type="entry name" value="ABC_transporter-like_CS"/>
</dbReference>
<evidence type="ECO:0000313" key="5">
    <source>
        <dbReference type="EMBL" id="TDT72374.1"/>
    </source>
</evidence>
<sequence>MSIVKIKKLTKEYHNGKIFVKALKNITLDIKKGEFSVIAGPSGSGKTTLLNIIGAMDKLTTGEIIIDGENISNLSKKEAADFRRRKIGFIFQSYNLIPVLTAYENIELALDLVGGYTKKEKDMLIEEILDQVGILNLKNRKPLEMSGGQQQRVAIARALVKKPAIILADEPTANLDTDTGESILDVMEKLNKELNTTFIFSSHDIMIIERARRIIKLRDGILQN</sequence>
<keyword evidence="3 5" id="KW-0067">ATP-binding</keyword>
<dbReference type="FunFam" id="3.40.50.300:FF:000032">
    <property type="entry name" value="Export ABC transporter ATP-binding protein"/>
    <property type="match status" value="1"/>
</dbReference>
<dbReference type="GO" id="GO:0098796">
    <property type="term" value="C:membrane protein complex"/>
    <property type="evidence" value="ECO:0007669"/>
    <property type="project" value="UniProtKB-ARBA"/>
</dbReference>
<dbReference type="InterPro" id="IPR015854">
    <property type="entry name" value="ABC_transpr_LolD-like"/>
</dbReference>
<dbReference type="CDD" id="cd03255">
    <property type="entry name" value="ABC_MJ0796_LolCDE_FtsE"/>
    <property type="match status" value="1"/>
</dbReference>
<dbReference type="GO" id="GO:0005886">
    <property type="term" value="C:plasma membrane"/>
    <property type="evidence" value="ECO:0007669"/>
    <property type="project" value="TreeGrafter"/>
</dbReference>
<dbReference type="PANTHER" id="PTHR24220">
    <property type="entry name" value="IMPORT ATP-BINDING PROTEIN"/>
    <property type="match status" value="1"/>
</dbReference>
<protein>
    <submittedName>
        <fullName evidence="5">ABC transport system ATP-binding protein</fullName>
    </submittedName>
</protein>
<dbReference type="GO" id="GO:0005524">
    <property type="term" value="F:ATP binding"/>
    <property type="evidence" value="ECO:0007669"/>
    <property type="project" value="UniProtKB-KW"/>
</dbReference>
<evidence type="ECO:0000259" key="4">
    <source>
        <dbReference type="PROSITE" id="PS50893"/>
    </source>
</evidence>
<dbReference type="PANTHER" id="PTHR24220:SF86">
    <property type="entry name" value="ABC TRANSPORTER ABCH.1"/>
    <property type="match status" value="1"/>
</dbReference>
<dbReference type="SUPFAM" id="SSF52540">
    <property type="entry name" value="P-loop containing nucleoside triphosphate hydrolases"/>
    <property type="match status" value="1"/>
</dbReference>
<dbReference type="AlphaFoldDB" id="A0AA46E084"/>
<comment type="caution">
    <text evidence="5">The sequence shown here is derived from an EMBL/GenBank/DDBJ whole genome shotgun (WGS) entry which is preliminary data.</text>
</comment>
<dbReference type="Pfam" id="PF00005">
    <property type="entry name" value="ABC_tran"/>
    <property type="match status" value="1"/>
</dbReference>
<dbReference type="InterPro" id="IPR017911">
    <property type="entry name" value="MacB-like_ATP-bd"/>
</dbReference>
<dbReference type="InterPro" id="IPR003439">
    <property type="entry name" value="ABC_transporter-like_ATP-bd"/>
</dbReference>